<name>A0A939GC46_9BACT</name>
<dbReference type="Proteomes" id="UP000664795">
    <property type="component" value="Unassembled WGS sequence"/>
</dbReference>
<dbReference type="RefSeq" id="WP_207338090.1">
    <property type="nucleotide sequence ID" value="NZ_JAFMYU010000027.1"/>
</dbReference>
<comment type="caution">
    <text evidence="1">The sequence shown here is derived from an EMBL/GenBank/DDBJ whole genome shotgun (WGS) entry which is preliminary data.</text>
</comment>
<evidence type="ECO:0000313" key="2">
    <source>
        <dbReference type="Proteomes" id="UP000664795"/>
    </source>
</evidence>
<protein>
    <submittedName>
        <fullName evidence="1">Uncharacterized protein</fullName>
    </submittedName>
</protein>
<sequence length="121" mass="13597">MKINVEEGLDKAFLPDGRHEVEITHVDEGTSEYKGVPFFACRMENEEGFVNQRFYTSPAGMPILLELFRAVGIDAKADKDLDTNQLVGKRLAIEVGDYTYNDPETGNEKTLKQASHFEAVK</sequence>
<reference evidence="1 2" key="1">
    <citation type="submission" date="2021-03" db="EMBL/GenBank/DDBJ databases">
        <title>Fibrella sp. HMF5036 genome sequencing and assembly.</title>
        <authorList>
            <person name="Kang H."/>
            <person name="Kim H."/>
            <person name="Bae S."/>
            <person name="Joh K."/>
        </authorList>
    </citation>
    <scope>NUCLEOTIDE SEQUENCE [LARGE SCALE GENOMIC DNA]</scope>
    <source>
        <strain evidence="1 2">HMF5036</strain>
    </source>
</reference>
<organism evidence="1 2">
    <name type="scientific">Fibrella aquatilis</name>
    <dbReference type="NCBI Taxonomy" id="2817059"/>
    <lineage>
        <taxon>Bacteria</taxon>
        <taxon>Pseudomonadati</taxon>
        <taxon>Bacteroidota</taxon>
        <taxon>Cytophagia</taxon>
        <taxon>Cytophagales</taxon>
        <taxon>Spirosomataceae</taxon>
        <taxon>Fibrella</taxon>
    </lineage>
</organism>
<gene>
    <name evidence="1" type="ORF">J2I48_24170</name>
</gene>
<evidence type="ECO:0000313" key="1">
    <source>
        <dbReference type="EMBL" id="MBO0934125.1"/>
    </source>
</evidence>
<proteinExistence type="predicted"/>
<keyword evidence="2" id="KW-1185">Reference proteome</keyword>
<accession>A0A939GC46</accession>
<dbReference type="AlphaFoldDB" id="A0A939GC46"/>
<dbReference type="EMBL" id="JAFMYU010000027">
    <property type="protein sequence ID" value="MBO0934125.1"/>
    <property type="molecule type" value="Genomic_DNA"/>
</dbReference>